<protein>
    <submittedName>
        <fullName evidence="1">Phage-related replication protein</fullName>
    </submittedName>
</protein>
<accession>A0A380HNZ3</accession>
<organism evidence="1 2">
    <name type="scientific">Staphylococcus saprophyticus</name>
    <dbReference type="NCBI Taxonomy" id="29385"/>
    <lineage>
        <taxon>Bacteria</taxon>
        <taxon>Bacillati</taxon>
        <taxon>Bacillota</taxon>
        <taxon>Bacilli</taxon>
        <taxon>Bacillales</taxon>
        <taxon>Staphylococcaceae</taxon>
        <taxon>Staphylococcus</taxon>
    </lineage>
</organism>
<dbReference type="Gene3D" id="3.40.630.100">
    <property type="entry name" value="Poly-gamma-glutamate hydrolase, zinc-binding motif"/>
    <property type="match status" value="1"/>
</dbReference>
<name>A0A380HNZ3_STASA</name>
<gene>
    <name evidence="1" type="ORF">NCTC7688_02622</name>
</gene>
<reference evidence="1 2" key="1">
    <citation type="submission" date="2018-06" db="EMBL/GenBank/DDBJ databases">
        <authorList>
            <consortium name="Pathogen Informatics"/>
            <person name="Doyle S."/>
        </authorList>
    </citation>
    <scope>NUCLEOTIDE SEQUENCE [LARGE SCALE GENOMIC DNA]</scope>
    <source>
        <strain evidence="1 2">NCTC7688</strain>
    </source>
</reference>
<proteinExistence type="predicted"/>
<evidence type="ECO:0000313" key="2">
    <source>
        <dbReference type="Proteomes" id="UP000254707"/>
    </source>
</evidence>
<dbReference type="Proteomes" id="UP000254707">
    <property type="component" value="Unassembled WGS sequence"/>
</dbReference>
<dbReference type="InterPro" id="IPR038128">
    <property type="entry name" value="Gamma_PGA_hydro_sf"/>
</dbReference>
<dbReference type="AlphaFoldDB" id="A0A380HNZ3"/>
<sequence length="244" mass="27213">MSFKNNKLRLFIKIYNFRLSVITILLMLLLIIFSPDLRAEDTYQSMTDLMDNTNEGTDWELSYNDNNSDTLIGAIHGGNIEAGTSEAAKLTANKGAYRYYAFEGIRPSDNSDLHVTSTNFDEPIIESMQQKVSSSVMIHGADGNDATIYIGGKDETLKDSIENELTENGFNVEVSPSHLEGESSQNIANKNAENAGVQLELTTGLRQSFFNNQDLSFNSRSDQSNWSMTLYDFTQALKDTIEAK</sequence>
<dbReference type="InterPro" id="IPR008585">
    <property type="entry name" value="Gamma_PGA_hydro"/>
</dbReference>
<evidence type="ECO:0000313" key="1">
    <source>
        <dbReference type="EMBL" id="SUM84666.1"/>
    </source>
</evidence>
<dbReference type="EMBL" id="UHED01000001">
    <property type="protein sequence ID" value="SUM84666.1"/>
    <property type="molecule type" value="Genomic_DNA"/>
</dbReference>
<dbReference type="RefSeq" id="WP_069821780.1">
    <property type="nucleotide sequence ID" value="NZ_CP031196.1"/>
</dbReference>
<dbReference type="Pfam" id="PF05908">
    <property type="entry name" value="Gamma_PGA_hydro"/>
    <property type="match status" value="1"/>
</dbReference>